<dbReference type="Proteomes" id="UP000681967">
    <property type="component" value="Unassembled WGS sequence"/>
</dbReference>
<evidence type="ECO:0000256" key="1">
    <source>
        <dbReference type="SAM" id="SignalP"/>
    </source>
</evidence>
<reference evidence="2" key="1">
    <citation type="submission" date="2021-02" db="EMBL/GenBank/DDBJ databases">
        <authorList>
            <person name="Nowell W R."/>
        </authorList>
    </citation>
    <scope>NUCLEOTIDE SEQUENCE</scope>
</reference>
<feature type="signal peptide" evidence="1">
    <location>
        <begin position="1"/>
        <end position="23"/>
    </location>
</feature>
<sequence>VNKKLIQVLLLCMLLRLFPPIAPTKLKSGNVFINRYNFSHRVASQHSNQI</sequence>
<feature type="chain" id="PRO_5036227343" evidence="1">
    <location>
        <begin position="24"/>
        <end position="50"/>
    </location>
</feature>
<dbReference type="EMBL" id="CAJOBH010003299">
    <property type="protein sequence ID" value="CAF3946538.1"/>
    <property type="molecule type" value="Genomic_DNA"/>
</dbReference>
<comment type="caution">
    <text evidence="2">The sequence shown here is derived from an EMBL/GenBank/DDBJ whole genome shotgun (WGS) entry which is preliminary data.</text>
</comment>
<dbReference type="AlphaFoldDB" id="A0A815EXW1"/>
<evidence type="ECO:0000313" key="4">
    <source>
        <dbReference type="Proteomes" id="UP000663855"/>
    </source>
</evidence>
<keyword evidence="1" id="KW-0732">Signal</keyword>
<proteinExistence type="predicted"/>
<feature type="non-terminal residue" evidence="2">
    <location>
        <position position="1"/>
    </location>
</feature>
<dbReference type="EMBL" id="CAJNOV010008370">
    <property type="protein sequence ID" value="CAF1320833.1"/>
    <property type="molecule type" value="Genomic_DNA"/>
</dbReference>
<accession>A0A815EXW1</accession>
<evidence type="ECO:0000313" key="2">
    <source>
        <dbReference type="EMBL" id="CAF1320833.1"/>
    </source>
</evidence>
<protein>
    <submittedName>
        <fullName evidence="2">Uncharacterized protein</fullName>
    </submittedName>
</protein>
<evidence type="ECO:0000313" key="3">
    <source>
        <dbReference type="EMBL" id="CAF3946538.1"/>
    </source>
</evidence>
<dbReference type="Proteomes" id="UP000663855">
    <property type="component" value="Unassembled WGS sequence"/>
</dbReference>
<name>A0A815EXW1_9BILA</name>
<gene>
    <name evidence="3" type="ORF">BYL167_LOCUS10790</name>
    <name evidence="2" type="ORF">CJN711_LOCUS17924</name>
</gene>
<organism evidence="2 4">
    <name type="scientific">Rotaria magnacalcarata</name>
    <dbReference type="NCBI Taxonomy" id="392030"/>
    <lineage>
        <taxon>Eukaryota</taxon>
        <taxon>Metazoa</taxon>
        <taxon>Spiralia</taxon>
        <taxon>Gnathifera</taxon>
        <taxon>Rotifera</taxon>
        <taxon>Eurotatoria</taxon>
        <taxon>Bdelloidea</taxon>
        <taxon>Philodinida</taxon>
        <taxon>Philodinidae</taxon>
        <taxon>Rotaria</taxon>
    </lineage>
</organism>